<evidence type="ECO:0000313" key="3">
    <source>
        <dbReference type="Proteomes" id="UP000824190"/>
    </source>
</evidence>
<evidence type="ECO:0000256" key="1">
    <source>
        <dbReference type="SAM" id="Phobius"/>
    </source>
</evidence>
<gene>
    <name evidence="2" type="ORF">H9870_13860</name>
</gene>
<feature type="transmembrane region" description="Helical" evidence="1">
    <location>
        <begin position="107"/>
        <end position="127"/>
    </location>
</feature>
<name>A0A9D1RRB2_9CORY</name>
<feature type="transmembrane region" description="Helical" evidence="1">
    <location>
        <begin position="406"/>
        <end position="428"/>
    </location>
</feature>
<feature type="transmembrane region" description="Helical" evidence="1">
    <location>
        <begin position="68"/>
        <end position="87"/>
    </location>
</feature>
<feature type="transmembrane region" description="Helical" evidence="1">
    <location>
        <begin position="295"/>
        <end position="313"/>
    </location>
</feature>
<comment type="caution">
    <text evidence="2">The sequence shown here is derived from an EMBL/GenBank/DDBJ whole genome shotgun (WGS) entry which is preliminary data.</text>
</comment>
<sequence>MMPVATATTSPTARTGLGLLGGVPLRTHLTLWRAALLTELPGRWIWAAFLLVMWTIVADDGVETPSRIGVDVYLIVFGFSMSSVFILSQDGLRAFGVGRSAARAHRVMGGVVGVSLFLLLFLMMWSIWRIAGLATPDLLIVAVVVVVLSSVSGIFSLRKMNREVDEGEGKAKDNSRRDGANAGSICLALDPFTRMDKIAAKTRGHRRVLDTYANIGNRALIVTCAVMMLPVQTLLRGIFGVEATTTMLWVPLALVVVAMLIRMVQSELSLNQWLVFGGSREDWVRAVMRRAWEMPVGFALVFLAAAVLEWSLYDRLGWLTGSGAFPILHRTGPAEWLLATAAFAAMGAMLQAMVWISVAVTVMYPRQQWVGIALTTFFGPILLIAALLFMQAAAEDPATSWVVSGAVPVLVVVIGVGVVLSGVAAVALRKGARRASVQSHSAVTSYFGLQVADET</sequence>
<evidence type="ECO:0000313" key="2">
    <source>
        <dbReference type="EMBL" id="HIW92734.1"/>
    </source>
</evidence>
<feature type="transmembrane region" description="Helical" evidence="1">
    <location>
        <begin position="336"/>
        <end position="362"/>
    </location>
</feature>
<organism evidence="2 3">
    <name type="scientific">Candidatus Corynebacterium avicola</name>
    <dbReference type="NCBI Taxonomy" id="2838527"/>
    <lineage>
        <taxon>Bacteria</taxon>
        <taxon>Bacillati</taxon>
        <taxon>Actinomycetota</taxon>
        <taxon>Actinomycetes</taxon>
        <taxon>Mycobacteriales</taxon>
        <taxon>Corynebacteriaceae</taxon>
        <taxon>Corynebacterium</taxon>
    </lineage>
</organism>
<keyword evidence="1" id="KW-0812">Transmembrane</keyword>
<feature type="transmembrane region" description="Helical" evidence="1">
    <location>
        <begin position="369"/>
        <end position="394"/>
    </location>
</feature>
<reference evidence="2" key="1">
    <citation type="journal article" date="2021" name="PeerJ">
        <title>Extensive microbial diversity within the chicken gut microbiome revealed by metagenomics and culture.</title>
        <authorList>
            <person name="Gilroy R."/>
            <person name="Ravi A."/>
            <person name="Getino M."/>
            <person name="Pursley I."/>
            <person name="Horton D.L."/>
            <person name="Alikhan N.F."/>
            <person name="Baker D."/>
            <person name="Gharbi K."/>
            <person name="Hall N."/>
            <person name="Watson M."/>
            <person name="Adriaenssens E.M."/>
            <person name="Foster-Nyarko E."/>
            <person name="Jarju S."/>
            <person name="Secka A."/>
            <person name="Antonio M."/>
            <person name="Oren A."/>
            <person name="Chaudhuri R.R."/>
            <person name="La Ragione R."/>
            <person name="Hildebrand F."/>
            <person name="Pallen M.J."/>
        </authorList>
    </citation>
    <scope>NUCLEOTIDE SEQUENCE</scope>
    <source>
        <strain evidence="2">CHK32-1732</strain>
    </source>
</reference>
<feature type="transmembrane region" description="Helical" evidence="1">
    <location>
        <begin position="215"/>
        <end position="235"/>
    </location>
</feature>
<keyword evidence="1" id="KW-1133">Transmembrane helix</keyword>
<dbReference type="EMBL" id="DXGC01000120">
    <property type="protein sequence ID" value="HIW92734.1"/>
    <property type="molecule type" value="Genomic_DNA"/>
</dbReference>
<accession>A0A9D1RRB2</accession>
<dbReference type="Proteomes" id="UP000824190">
    <property type="component" value="Unassembled WGS sequence"/>
</dbReference>
<dbReference type="AlphaFoldDB" id="A0A9D1RRB2"/>
<feature type="transmembrane region" description="Helical" evidence="1">
    <location>
        <begin position="34"/>
        <end position="56"/>
    </location>
</feature>
<feature type="transmembrane region" description="Helical" evidence="1">
    <location>
        <begin position="139"/>
        <end position="157"/>
    </location>
</feature>
<reference evidence="2" key="2">
    <citation type="submission" date="2021-04" db="EMBL/GenBank/DDBJ databases">
        <authorList>
            <person name="Gilroy R."/>
        </authorList>
    </citation>
    <scope>NUCLEOTIDE SEQUENCE</scope>
    <source>
        <strain evidence="2">CHK32-1732</strain>
    </source>
</reference>
<keyword evidence="1" id="KW-0472">Membrane</keyword>
<protein>
    <submittedName>
        <fullName evidence="2">Uncharacterized protein</fullName>
    </submittedName>
</protein>
<feature type="transmembrane region" description="Helical" evidence="1">
    <location>
        <begin position="247"/>
        <end position="264"/>
    </location>
</feature>
<proteinExistence type="predicted"/>